<dbReference type="GeneID" id="64704932"/>
<evidence type="ECO:0000313" key="2">
    <source>
        <dbReference type="EMBL" id="KAG2086530.1"/>
    </source>
</evidence>
<dbReference type="Proteomes" id="UP000823399">
    <property type="component" value="Unassembled WGS sequence"/>
</dbReference>
<evidence type="ECO:0000256" key="1">
    <source>
        <dbReference type="SAM" id="MobiDB-lite"/>
    </source>
</evidence>
<name>A0A9P7ESP3_9AGAM</name>
<dbReference type="OrthoDB" id="2673516at2759"/>
<feature type="compositionally biased region" description="Basic and acidic residues" evidence="1">
    <location>
        <begin position="95"/>
        <end position="104"/>
    </location>
</feature>
<dbReference type="EMBL" id="JABBWM010000144">
    <property type="protein sequence ID" value="KAG2086530.1"/>
    <property type="molecule type" value="Genomic_DNA"/>
</dbReference>
<dbReference type="AlphaFoldDB" id="A0A9P7ESP3"/>
<reference evidence="2" key="1">
    <citation type="journal article" date="2020" name="New Phytol.">
        <title>Comparative genomics reveals dynamic genome evolution in host specialist ectomycorrhizal fungi.</title>
        <authorList>
            <person name="Lofgren L.A."/>
            <person name="Nguyen N.H."/>
            <person name="Vilgalys R."/>
            <person name="Ruytinx J."/>
            <person name="Liao H.L."/>
            <person name="Branco S."/>
            <person name="Kuo A."/>
            <person name="LaButti K."/>
            <person name="Lipzen A."/>
            <person name="Andreopoulos W."/>
            <person name="Pangilinan J."/>
            <person name="Riley R."/>
            <person name="Hundley H."/>
            <person name="Na H."/>
            <person name="Barry K."/>
            <person name="Grigoriev I.V."/>
            <person name="Stajich J.E."/>
            <person name="Kennedy P.G."/>
        </authorList>
    </citation>
    <scope>NUCLEOTIDE SEQUENCE</scope>
    <source>
        <strain evidence="2">FC423</strain>
    </source>
</reference>
<proteinExistence type="predicted"/>
<comment type="caution">
    <text evidence="2">The sequence shown here is derived from an EMBL/GenBank/DDBJ whole genome shotgun (WGS) entry which is preliminary data.</text>
</comment>
<organism evidence="2 3">
    <name type="scientific">Suillus discolor</name>
    <dbReference type="NCBI Taxonomy" id="1912936"/>
    <lineage>
        <taxon>Eukaryota</taxon>
        <taxon>Fungi</taxon>
        <taxon>Dikarya</taxon>
        <taxon>Basidiomycota</taxon>
        <taxon>Agaricomycotina</taxon>
        <taxon>Agaricomycetes</taxon>
        <taxon>Agaricomycetidae</taxon>
        <taxon>Boletales</taxon>
        <taxon>Suillineae</taxon>
        <taxon>Suillaceae</taxon>
        <taxon>Suillus</taxon>
    </lineage>
</organism>
<keyword evidence="3" id="KW-1185">Reference proteome</keyword>
<dbReference type="RefSeq" id="XP_041284925.1">
    <property type="nucleotide sequence ID" value="XM_041442673.1"/>
</dbReference>
<feature type="region of interest" description="Disordered" evidence="1">
    <location>
        <begin position="77"/>
        <end position="104"/>
    </location>
</feature>
<evidence type="ECO:0000313" key="3">
    <source>
        <dbReference type="Proteomes" id="UP000823399"/>
    </source>
</evidence>
<accession>A0A9P7ESP3</accession>
<protein>
    <submittedName>
        <fullName evidence="2">Uncharacterized protein</fullName>
    </submittedName>
</protein>
<feature type="region of interest" description="Disordered" evidence="1">
    <location>
        <begin position="350"/>
        <end position="374"/>
    </location>
</feature>
<gene>
    <name evidence="2" type="ORF">F5147DRAFT_781593</name>
</gene>
<sequence length="586" mass="66088">MSRLMSYFFMDDANDDPVTPGVESYPLNEFHPAATMHMYPPGPVTPASLNYRSSAASPSPATSVGEEFAMELLDDPWEPAHKESDDDDQQPWEPACKERDDDDQRLCEPACRKRDDNDQWPNKIFLKEVDQSFRLRDDVRKLQFSMHDLLLRKRQIQVNANSRESDLRSVISQYREHQEFLEHSKANALTILNENHQKELAESQMALGLHKAPQEARTDMLLAEKDALFQSEARVAKEKLLAEKETELARLSAEYSSKIASLNSQMRQANITKSPSSPTSWRHLVGKKPVATCTNIVGFSIIPDANSDSDGDKGSAPPLTSLLADIPIQNATIGMLVEALAKVLIPSQTTSPRAARSKHNSHEPPTENFTDVQRRNNKANVRELFYTVFNLAKDDEYMLHVTALCEAISSFTCGLGMGPDPLELHWDMTTTHKSQWNQKKFETRKKVTSVLLSDRIATGKDDQAVWAYLQSLVETLGKDGMSSDESEHKDGEVQVFRLKKMSWRADINHDMHIIDQQQLVGAAANFTPYGSKPAKRFRNAIRESSHPAVEGLPRALYNSSWLNDQPPSFTVSDKKLQRMEIIVSPQ</sequence>